<dbReference type="NCBIfam" id="TIGR01733">
    <property type="entry name" value="AA-adenyl-dom"/>
    <property type="match status" value="1"/>
</dbReference>
<dbReference type="Gene3D" id="3.40.50.12780">
    <property type="entry name" value="N-terminal domain of ligase-like"/>
    <property type="match status" value="1"/>
</dbReference>
<evidence type="ECO:0000256" key="1">
    <source>
        <dbReference type="ARBA" id="ARBA00022490"/>
    </source>
</evidence>
<keyword evidence="3 7" id="KW-0547">Nucleotide-binding</keyword>
<dbReference type="GO" id="GO:0070395">
    <property type="term" value="P:lipoteichoic acid biosynthetic process"/>
    <property type="evidence" value="ECO:0007669"/>
    <property type="project" value="UniProtKB-UniRule"/>
</dbReference>
<feature type="binding site" evidence="7">
    <location>
        <begin position="152"/>
        <end position="153"/>
    </location>
    <ligand>
        <name>ATP</name>
        <dbReference type="ChEBI" id="CHEBI:30616"/>
    </ligand>
</feature>
<dbReference type="InterPro" id="IPR044507">
    <property type="entry name" value="DltA-like"/>
</dbReference>
<dbReference type="NCBIfam" id="NF003417">
    <property type="entry name" value="PRK04813.1"/>
    <property type="match status" value="1"/>
</dbReference>
<dbReference type="GO" id="GO:0047473">
    <property type="term" value="F:D-alanine [D-alanyl carrier protein] ligase activity"/>
    <property type="evidence" value="ECO:0007669"/>
    <property type="project" value="UniProtKB-UniRule"/>
</dbReference>
<evidence type="ECO:0000259" key="8">
    <source>
        <dbReference type="Pfam" id="PF00501"/>
    </source>
</evidence>
<evidence type="ECO:0000313" key="11">
    <source>
        <dbReference type="Proteomes" id="UP000622687"/>
    </source>
</evidence>
<dbReference type="PANTHER" id="PTHR45398:SF1">
    <property type="entry name" value="ENZYME, PUTATIVE (JCVI)-RELATED"/>
    <property type="match status" value="1"/>
</dbReference>
<proteinExistence type="inferred from homology"/>
<feature type="binding site" evidence="7">
    <location>
        <position position="389"/>
    </location>
    <ligand>
        <name>ATP</name>
        <dbReference type="ChEBI" id="CHEBI:30616"/>
    </ligand>
</feature>
<gene>
    <name evidence="7 10" type="primary">dltA</name>
    <name evidence="10" type="ORF">I6U51_09800</name>
</gene>
<evidence type="ECO:0000313" key="10">
    <source>
        <dbReference type="EMBL" id="MBI6872993.1"/>
    </source>
</evidence>
<sequence length="509" mass="58074">MSLIEKINSYEIDKREQIAHIYKNSSITYGELIEKSDAMAAYIIDQFGDDKTPIVVYGHKEHEMLICFLACVKAGHAYIPIDTSFPYERVRDIVESSQTKMIFNIGEFDYNFLGVNVKSYNEIKKILSQYKLHKPDEKYALEEEDTYYIIYTSGSTGKPKGVQITLSCLESFINWATKISSLRDGANYVFMNQAPFSFDLSVMDLYLSLSSGSTLFSIDKSMVLNLKLLFESFSSSDINIWVSTPSFAEMCLGDSSFNEELLPKLEAFLFCGETLANSCAQRLLKRFSNSKVINMYGPTEATVAVTSIEINEEIANKIVPLPVGIVKKDCRVIIIDENGNELPEGEKGEIIIIGDSVSIGYYNNKERTEKSFSKKVINGVEKRCYRTGDEGYIKQGLLYYCGRIDFQIKLNGYRIELEDIENNLRNIEFINNCVVVPVIKENRIQHLTAVVTLNRSPWDKEFKMAMQIKNELKKFIPDYMIPRKINIVESLPMTINGKVNRKALLEEMK</sequence>
<comment type="pathway">
    <text evidence="7">Cell wall biogenesis; lipoteichoic acid biosynthesis.</text>
</comment>
<evidence type="ECO:0000256" key="5">
    <source>
        <dbReference type="ARBA" id="ARBA00054605"/>
    </source>
</evidence>
<dbReference type="PANTHER" id="PTHR45398">
    <property type="match status" value="1"/>
</dbReference>
<keyword evidence="11" id="KW-1185">Reference proteome</keyword>
<comment type="subcellular location">
    <subcellularLocation>
        <location evidence="7">Cytoplasm</location>
    </subcellularLocation>
</comment>
<feature type="binding site" evidence="7">
    <location>
        <position position="498"/>
    </location>
    <ligand>
        <name>D-alanine</name>
        <dbReference type="ChEBI" id="CHEBI:57416"/>
    </ligand>
</feature>
<dbReference type="GO" id="GO:0005524">
    <property type="term" value="F:ATP binding"/>
    <property type="evidence" value="ECO:0007669"/>
    <property type="project" value="UniProtKB-KW"/>
</dbReference>
<dbReference type="CDD" id="cd05945">
    <property type="entry name" value="DltA"/>
    <property type="match status" value="1"/>
</dbReference>
<comment type="caution">
    <text evidence="7">Lacks conserved residue(s) required for the propagation of feature annotation.</text>
</comment>
<name>A0A934HYC0_9CLOT</name>
<dbReference type="PROSITE" id="PS00455">
    <property type="entry name" value="AMP_BINDING"/>
    <property type="match status" value="1"/>
</dbReference>
<dbReference type="InterPro" id="IPR010072">
    <property type="entry name" value="DltA"/>
</dbReference>
<evidence type="ECO:0000259" key="9">
    <source>
        <dbReference type="Pfam" id="PF13193"/>
    </source>
</evidence>
<feature type="domain" description="AMP-binding enzyme C-terminal" evidence="9">
    <location>
        <begin position="420"/>
        <end position="498"/>
    </location>
</feature>
<comment type="similarity">
    <text evidence="6 7">Belongs to the ATP-dependent AMP-binding enzyme family. DltA subfamily.</text>
</comment>
<feature type="binding site" evidence="7">
    <location>
        <position position="498"/>
    </location>
    <ligand>
        <name>ATP</name>
        <dbReference type="ChEBI" id="CHEBI:30616"/>
    </ligand>
</feature>
<dbReference type="AlphaFoldDB" id="A0A934HYC0"/>
<feature type="binding site" evidence="7">
    <location>
        <position position="303"/>
    </location>
    <ligand>
        <name>D-alanine</name>
        <dbReference type="ChEBI" id="CHEBI:57416"/>
    </ligand>
</feature>
<comment type="catalytic activity">
    <reaction evidence="7">
        <text>holo-[D-alanyl-carrier protein] + D-alanine + ATP = D-alanyl-[D-alanyl-carrier protein] + AMP + diphosphate</text>
        <dbReference type="Rhea" id="RHEA:55132"/>
        <dbReference type="Rhea" id="RHEA-COMP:14102"/>
        <dbReference type="Rhea" id="RHEA-COMP:14103"/>
        <dbReference type="ChEBI" id="CHEBI:30616"/>
        <dbReference type="ChEBI" id="CHEBI:33019"/>
        <dbReference type="ChEBI" id="CHEBI:57416"/>
        <dbReference type="ChEBI" id="CHEBI:64479"/>
        <dbReference type="ChEBI" id="CHEBI:138620"/>
        <dbReference type="ChEBI" id="CHEBI:456215"/>
        <dbReference type="EC" id="6.2.1.54"/>
    </reaction>
</comment>
<keyword evidence="1 7" id="KW-0963">Cytoplasm</keyword>
<feature type="binding site" evidence="7">
    <location>
        <begin position="400"/>
        <end position="403"/>
    </location>
    <ligand>
        <name>ATP</name>
        <dbReference type="ChEBI" id="CHEBI:30616"/>
    </ligand>
</feature>
<dbReference type="FunFam" id="3.30.300.30:FF:000012">
    <property type="entry name" value="D-alanine--D-alanyl carrier protein ligase"/>
    <property type="match status" value="1"/>
</dbReference>
<comment type="function">
    <text evidence="5 7">Catalyzes the first step in the D-alanylation of lipoteichoic acid (LTA), the activation of D-alanine and its transfer onto the D-alanyl carrier protein (Dcp) DltC. In an ATP-dependent two-step reaction, forms a high energy D-alanyl-AMP intermediate, followed by transfer of the D-alanyl residue as a thiol ester to the phosphopantheinyl prosthetic group of the Dcp. D-alanylation of LTA plays an important role in modulating the properties of the cell wall in Gram-positive bacteria, influencing the net charge of the cell wall.</text>
</comment>
<organism evidence="10 11">
    <name type="scientific">Clostridium aciditolerans</name>
    <dbReference type="NCBI Taxonomy" id="339861"/>
    <lineage>
        <taxon>Bacteria</taxon>
        <taxon>Bacillati</taxon>
        <taxon>Bacillota</taxon>
        <taxon>Clostridia</taxon>
        <taxon>Eubacteriales</taxon>
        <taxon>Clostridiaceae</taxon>
        <taxon>Clostridium</taxon>
    </lineage>
</organism>
<dbReference type="Gene3D" id="3.30.300.30">
    <property type="match status" value="1"/>
</dbReference>
<dbReference type="InterPro" id="IPR045851">
    <property type="entry name" value="AMP-bd_C_sf"/>
</dbReference>
<dbReference type="InterPro" id="IPR042099">
    <property type="entry name" value="ANL_N_sf"/>
</dbReference>
<dbReference type="InterPro" id="IPR020459">
    <property type="entry name" value="AMP-binding"/>
</dbReference>
<dbReference type="Proteomes" id="UP000622687">
    <property type="component" value="Unassembled WGS sequence"/>
</dbReference>
<dbReference type="Pfam" id="PF00501">
    <property type="entry name" value="AMP-binding"/>
    <property type="match status" value="1"/>
</dbReference>
<evidence type="ECO:0000256" key="3">
    <source>
        <dbReference type="ARBA" id="ARBA00022741"/>
    </source>
</evidence>
<evidence type="ECO:0000256" key="6">
    <source>
        <dbReference type="ARBA" id="ARBA00061336"/>
    </source>
</evidence>
<evidence type="ECO:0000256" key="2">
    <source>
        <dbReference type="ARBA" id="ARBA00022598"/>
    </source>
</evidence>
<feature type="binding site" evidence="7">
    <location>
        <position position="199"/>
    </location>
    <ligand>
        <name>D-alanine</name>
        <dbReference type="ChEBI" id="CHEBI:57416"/>
    </ligand>
</feature>
<dbReference type="HAMAP" id="MF_00593">
    <property type="entry name" value="DltA"/>
    <property type="match status" value="1"/>
</dbReference>
<evidence type="ECO:0000256" key="7">
    <source>
        <dbReference type="HAMAP-Rule" id="MF_00593"/>
    </source>
</evidence>
<dbReference type="NCBIfam" id="TIGR01734">
    <property type="entry name" value="D-ala-DACP-lig"/>
    <property type="match status" value="1"/>
</dbReference>
<dbReference type="InterPro" id="IPR010071">
    <property type="entry name" value="AA_adenyl_dom"/>
</dbReference>
<dbReference type="RefSeq" id="WP_211142471.1">
    <property type="nucleotide sequence ID" value="NZ_JAEEGB010000010.1"/>
</dbReference>
<comment type="caution">
    <text evidence="10">The sequence shown here is derived from an EMBL/GenBank/DDBJ whole genome shotgun (WGS) entry which is preliminary data.</text>
</comment>
<dbReference type="EMBL" id="JAEEGB010000010">
    <property type="protein sequence ID" value="MBI6872993.1"/>
    <property type="molecule type" value="Genomic_DNA"/>
</dbReference>
<dbReference type="GO" id="GO:0005737">
    <property type="term" value="C:cytoplasm"/>
    <property type="evidence" value="ECO:0007669"/>
    <property type="project" value="UniProtKB-SubCell"/>
</dbReference>
<keyword evidence="4 7" id="KW-0067">ATP-binding</keyword>
<dbReference type="InterPro" id="IPR020845">
    <property type="entry name" value="AMP-binding_CS"/>
</dbReference>
<dbReference type="InterPro" id="IPR000873">
    <property type="entry name" value="AMP-dep_synth/lig_dom"/>
</dbReference>
<protein>
    <recommendedName>
        <fullName evidence="7">D-alanine--D-alanyl carrier protein ligase</fullName>
        <shortName evidence="7">DCL</shortName>
        <ecNumber evidence="7">6.2.1.54</ecNumber>
    </recommendedName>
    <alternativeName>
        <fullName evidence="7">D-alanine--poly(phosphoribitol) ligase subunit 1</fullName>
    </alternativeName>
    <alternativeName>
        <fullName evidence="7">D-alanine-activating enzyme</fullName>
        <shortName evidence="7">DAE</shortName>
    </alternativeName>
</protein>
<dbReference type="Pfam" id="PF13193">
    <property type="entry name" value="AMP-binding_C"/>
    <property type="match status" value="1"/>
</dbReference>
<feature type="domain" description="AMP-dependent synthetase/ligase" evidence="8">
    <location>
        <begin position="16"/>
        <end position="362"/>
    </location>
</feature>
<evidence type="ECO:0000256" key="4">
    <source>
        <dbReference type="ARBA" id="ARBA00022840"/>
    </source>
</evidence>
<dbReference type="SUPFAM" id="SSF56801">
    <property type="entry name" value="Acetyl-CoA synthetase-like"/>
    <property type="match status" value="1"/>
</dbReference>
<dbReference type="PRINTS" id="PR00154">
    <property type="entry name" value="AMPBINDING"/>
</dbReference>
<reference evidence="10" key="1">
    <citation type="submission" date="2020-12" db="EMBL/GenBank/DDBJ databases">
        <title>Clostridium thailandense sp. nov., a novel acetogenic bacterium isolated from peat land soil in Thailand.</title>
        <authorList>
            <person name="Chaikitkaew S."/>
            <person name="Birkeland N.K."/>
        </authorList>
    </citation>
    <scope>NUCLEOTIDE SEQUENCE</scope>
    <source>
        <strain evidence="10">DSM 17425</strain>
    </source>
</reference>
<dbReference type="EC" id="6.2.1.54" evidence="7"/>
<accession>A0A934HYC0</accession>
<dbReference type="InterPro" id="IPR025110">
    <property type="entry name" value="AMP-bd_C"/>
</dbReference>
<keyword evidence="2 7" id="KW-0436">Ligase</keyword>